<proteinExistence type="predicted"/>
<evidence type="ECO:0000313" key="2">
    <source>
        <dbReference type="Proteomes" id="UP000887116"/>
    </source>
</evidence>
<dbReference type="OrthoDB" id="6436462at2759"/>
<gene>
    <name evidence="1" type="primary">X975_18538</name>
    <name evidence="1" type="ORF">TNCT_710701</name>
</gene>
<dbReference type="PANTHER" id="PTHR22955:SF77">
    <property type="entry name" value="ASPARTIC PUTATIVE DOMAIN-CONTAINING PROTEIN-RELATED"/>
    <property type="match status" value="1"/>
</dbReference>
<sequence length="150" mass="17257">MLSVPPLFVLFKTNHLQKRWFLCCIGSFYDPLGLFSPLTTLEKILFQDTWVLRITWEEILPPNLATLWFSAVKELDNIHSIQIPRFIDISSNIPFAVHVFCDASERANGSVLYSVPFKGDQSNVHLVCCRNRPASIRKVNLPCVSSSWWF</sequence>
<dbReference type="Proteomes" id="UP000887116">
    <property type="component" value="Unassembled WGS sequence"/>
</dbReference>
<dbReference type="EMBL" id="BMAO01020975">
    <property type="protein sequence ID" value="GFQ71059.1"/>
    <property type="molecule type" value="Genomic_DNA"/>
</dbReference>
<reference evidence="1" key="1">
    <citation type="submission" date="2020-07" db="EMBL/GenBank/DDBJ databases">
        <title>Multicomponent nature underlies the extraordinary mechanical properties of spider dragline silk.</title>
        <authorList>
            <person name="Kono N."/>
            <person name="Nakamura H."/>
            <person name="Mori M."/>
            <person name="Yoshida Y."/>
            <person name="Ohtoshi R."/>
            <person name="Malay A.D."/>
            <person name="Moran D.A.P."/>
            <person name="Tomita M."/>
            <person name="Numata K."/>
            <person name="Arakawa K."/>
        </authorList>
    </citation>
    <scope>NUCLEOTIDE SEQUENCE</scope>
</reference>
<organism evidence="1 2">
    <name type="scientific">Trichonephila clavata</name>
    <name type="common">Joro spider</name>
    <name type="synonym">Nephila clavata</name>
    <dbReference type="NCBI Taxonomy" id="2740835"/>
    <lineage>
        <taxon>Eukaryota</taxon>
        <taxon>Metazoa</taxon>
        <taxon>Ecdysozoa</taxon>
        <taxon>Arthropoda</taxon>
        <taxon>Chelicerata</taxon>
        <taxon>Arachnida</taxon>
        <taxon>Araneae</taxon>
        <taxon>Araneomorphae</taxon>
        <taxon>Entelegynae</taxon>
        <taxon>Araneoidea</taxon>
        <taxon>Nephilidae</taxon>
        <taxon>Trichonephila</taxon>
    </lineage>
</organism>
<dbReference type="InterPro" id="IPR008042">
    <property type="entry name" value="Retrotrans_Pao"/>
</dbReference>
<dbReference type="Pfam" id="PF05380">
    <property type="entry name" value="Peptidase_A17"/>
    <property type="match status" value="1"/>
</dbReference>
<keyword evidence="2" id="KW-1185">Reference proteome</keyword>
<dbReference type="AlphaFoldDB" id="A0A8X6KEB3"/>
<protein>
    <submittedName>
        <fullName evidence="1">Integrase catalytic domain-containing protein</fullName>
    </submittedName>
</protein>
<evidence type="ECO:0000313" key="1">
    <source>
        <dbReference type="EMBL" id="GFQ71059.1"/>
    </source>
</evidence>
<name>A0A8X6KEB3_TRICU</name>
<comment type="caution">
    <text evidence="1">The sequence shown here is derived from an EMBL/GenBank/DDBJ whole genome shotgun (WGS) entry which is preliminary data.</text>
</comment>
<accession>A0A8X6KEB3</accession>
<dbReference type="PANTHER" id="PTHR22955">
    <property type="entry name" value="RETROTRANSPOSON"/>
    <property type="match status" value="1"/>
</dbReference>